<evidence type="ECO:0000259" key="1">
    <source>
        <dbReference type="Pfam" id="PF01425"/>
    </source>
</evidence>
<dbReference type="AlphaFoldDB" id="A0A917Y1C8"/>
<feature type="domain" description="Amidase" evidence="1">
    <location>
        <begin position="26"/>
        <end position="449"/>
    </location>
</feature>
<dbReference type="Pfam" id="PF01425">
    <property type="entry name" value="Amidase"/>
    <property type="match status" value="1"/>
</dbReference>
<evidence type="ECO:0000313" key="2">
    <source>
        <dbReference type="EMBL" id="GGN63650.1"/>
    </source>
</evidence>
<gene>
    <name evidence="2" type="ORF">GCM10007971_30760</name>
</gene>
<organism evidence="2 3">
    <name type="scientific">Oceanobacillus indicireducens</name>
    <dbReference type="NCBI Taxonomy" id="1004261"/>
    <lineage>
        <taxon>Bacteria</taxon>
        <taxon>Bacillati</taxon>
        <taxon>Bacillota</taxon>
        <taxon>Bacilli</taxon>
        <taxon>Bacillales</taxon>
        <taxon>Bacillaceae</taxon>
        <taxon>Oceanobacillus</taxon>
    </lineage>
</organism>
<reference evidence="2" key="2">
    <citation type="submission" date="2020-09" db="EMBL/GenBank/DDBJ databases">
        <authorList>
            <person name="Sun Q."/>
            <person name="Ohkuma M."/>
        </authorList>
    </citation>
    <scope>NUCLEOTIDE SEQUENCE</scope>
    <source>
        <strain evidence="2">JCM 17251</strain>
    </source>
</reference>
<accession>A0A917Y1C8</accession>
<dbReference type="PANTHER" id="PTHR11895:SF176">
    <property type="entry name" value="AMIDASE AMID-RELATED"/>
    <property type="match status" value="1"/>
</dbReference>
<reference evidence="2" key="1">
    <citation type="journal article" date="2014" name="Int. J. Syst. Evol. Microbiol.">
        <title>Complete genome sequence of Corynebacterium casei LMG S-19264T (=DSM 44701T), isolated from a smear-ripened cheese.</title>
        <authorList>
            <consortium name="US DOE Joint Genome Institute (JGI-PGF)"/>
            <person name="Walter F."/>
            <person name="Albersmeier A."/>
            <person name="Kalinowski J."/>
            <person name="Ruckert C."/>
        </authorList>
    </citation>
    <scope>NUCLEOTIDE SEQUENCE</scope>
    <source>
        <strain evidence="2">JCM 17251</strain>
    </source>
</reference>
<proteinExistence type="predicted"/>
<name>A0A917Y1C8_9BACI</name>
<dbReference type="SUPFAM" id="SSF75304">
    <property type="entry name" value="Amidase signature (AS) enzymes"/>
    <property type="match status" value="1"/>
</dbReference>
<dbReference type="EMBL" id="BMOS01000028">
    <property type="protein sequence ID" value="GGN63650.1"/>
    <property type="molecule type" value="Genomic_DNA"/>
</dbReference>
<dbReference type="Proteomes" id="UP000624041">
    <property type="component" value="Unassembled WGS sequence"/>
</dbReference>
<keyword evidence="3" id="KW-1185">Reference proteome</keyword>
<dbReference type="RefSeq" id="WP_188858657.1">
    <property type="nucleotide sequence ID" value="NZ_BMOS01000028.1"/>
</dbReference>
<dbReference type="PROSITE" id="PS00571">
    <property type="entry name" value="AMIDASES"/>
    <property type="match status" value="1"/>
</dbReference>
<sequence>MNDFLSKEIHSLAKQIKKGEISPVQLVKSTIDRIKKTDPSLNAYITVNEDKALKDANEMEKEIKQGNYKGPLHGIPIGIKDNIFTKGIKTTMGSEIYRNFSPKENAFVINRLIKAGAIIIGKNNTHQFAFGPTGDRSHVGPAHNPYNIKKMTGGSSGGSAAAVSAYLCFGALGTDTGGSVRVPASFCGIVGMKPTFGSISNRGVYPLSWSLDHVGPLTRSVIDNALLLNEMVAYDREDPKSIRRKKEDYTRLLGKDMKGKIIGIPTAYYYEDIDEEIQSAIKNVIHTFEMLGAEIRQIKLSISERSLEAQRIILRTEAYTVHENNLKEYPDLWDEEVKERLQTGLLTKGFEFARALQNRELAKKEFNEALDDCDILLTPTMSILPPDIGSRDVTITNRYGNHIRSTITKLTSPTNLNGFPSLTVPCGFSKDSLPIGVQLIGKEFDEATLYQFGFALEQEISQEINKKRHSIMLSL</sequence>
<dbReference type="Gene3D" id="3.90.1300.10">
    <property type="entry name" value="Amidase signature (AS) domain"/>
    <property type="match status" value="1"/>
</dbReference>
<dbReference type="InterPro" id="IPR020556">
    <property type="entry name" value="Amidase_CS"/>
</dbReference>
<dbReference type="InterPro" id="IPR023631">
    <property type="entry name" value="Amidase_dom"/>
</dbReference>
<dbReference type="PANTHER" id="PTHR11895">
    <property type="entry name" value="TRANSAMIDASE"/>
    <property type="match status" value="1"/>
</dbReference>
<dbReference type="GO" id="GO:0003824">
    <property type="term" value="F:catalytic activity"/>
    <property type="evidence" value="ECO:0007669"/>
    <property type="project" value="InterPro"/>
</dbReference>
<dbReference type="InterPro" id="IPR036928">
    <property type="entry name" value="AS_sf"/>
</dbReference>
<comment type="caution">
    <text evidence="2">The sequence shown here is derived from an EMBL/GenBank/DDBJ whole genome shotgun (WGS) entry which is preliminary data.</text>
</comment>
<dbReference type="InterPro" id="IPR000120">
    <property type="entry name" value="Amidase"/>
</dbReference>
<evidence type="ECO:0000313" key="3">
    <source>
        <dbReference type="Proteomes" id="UP000624041"/>
    </source>
</evidence>
<protein>
    <submittedName>
        <fullName evidence="2">Amidase</fullName>
    </submittedName>
</protein>